<keyword evidence="2" id="KW-1185">Reference proteome</keyword>
<gene>
    <name evidence="1" type="ORF">FC756_19865</name>
</gene>
<comment type="caution">
    <text evidence="1">The sequence shown here is derived from an EMBL/GenBank/DDBJ whole genome shotgun (WGS) entry which is preliminary data.</text>
</comment>
<dbReference type="EMBL" id="SZPU01000085">
    <property type="protein sequence ID" value="TKI60078.1"/>
    <property type="molecule type" value="Genomic_DNA"/>
</dbReference>
<proteinExistence type="predicted"/>
<protein>
    <submittedName>
        <fullName evidence="1">DNA strand exchange inhibitor protein</fullName>
    </submittedName>
</protein>
<evidence type="ECO:0000313" key="1">
    <source>
        <dbReference type="EMBL" id="TKI60078.1"/>
    </source>
</evidence>
<organism evidence="1 2">
    <name type="scientific">Lysinibacillus mangiferihumi</name>
    <dbReference type="NCBI Taxonomy" id="1130819"/>
    <lineage>
        <taxon>Bacteria</taxon>
        <taxon>Bacillati</taxon>
        <taxon>Bacillota</taxon>
        <taxon>Bacilli</taxon>
        <taxon>Bacillales</taxon>
        <taxon>Bacillaceae</taxon>
        <taxon>Lysinibacillus</taxon>
    </lineage>
</organism>
<evidence type="ECO:0000313" key="2">
    <source>
        <dbReference type="Proteomes" id="UP000308744"/>
    </source>
</evidence>
<dbReference type="AlphaFoldDB" id="A0A4U2YGH4"/>
<sequence>MEEYKLGGSFPKLSYKNLKTLKHALQEYLKREGISENDKKSEQALLLKINDEIKLMRERYRF</sequence>
<dbReference type="Proteomes" id="UP000308744">
    <property type="component" value="Unassembled WGS sequence"/>
</dbReference>
<name>A0A4U2YGH4_9BACI</name>
<reference evidence="1 2" key="1">
    <citation type="submission" date="2019-04" db="EMBL/GenBank/DDBJ databases">
        <title>Lysinibacillus genome sequencing.</title>
        <authorList>
            <person name="Dunlap C."/>
        </authorList>
    </citation>
    <scope>NUCLEOTIDE SEQUENCE [LARGE SCALE GENOMIC DNA]</scope>
    <source>
        <strain evidence="1 2">CCTCC AB 2010389</strain>
    </source>
</reference>
<accession>A0A4U2YGH4</accession>